<dbReference type="PROSITE" id="PS51257">
    <property type="entry name" value="PROKAR_LIPOPROTEIN"/>
    <property type="match status" value="1"/>
</dbReference>
<proteinExistence type="predicted"/>
<dbReference type="EMBL" id="PHKW01000002">
    <property type="protein sequence ID" value="PKV17757.1"/>
    <property type="molecule type" value="Genomic_DNA"/>
</dbReference>
<sequence>MVGQREAPRSIARGPRRGAFVAASTSAAGCRPLFMHKRADSVAPCCGTRTAVPHRHTDQ</sequence>
<evidence type="ECO:0000313" key="3">
    <source>
        <dbReference type="Proteomes" id="UP000233720"/>
    </source>
</evidence>
<organism evidence="1 3">
    <name type="scientific">Xanthomonas prunicola</name>
    <dbReference type="NCBI Taxonomy" id="2053930"/>
    <lineage>
        <taxon>Bacteria</taxon>
        <taxon>Pseudomonadati</taxon>
        <taxon>Pseudomonadota</taxon>
        <taxon>Gammaproteobacteria</taxon>
        <taxon>Lysobacterales</taxon>
        <taxon>Lysobacteraceae</taxon>
        <taxon>Xanthomonas</taxon>
    </lineage>
</organism>
<dbReference type="EMBL" id="PHKV01000002">
    <property type="protein sequence ID" value="PKV13482.1"/>
    <property type="molecule type" value="Genomic_DNA"/>
</dbReference>
<accession>A0A2N3RLW8</accession>
<reference evidence="3 4" key="1">
    <citation type="submission" date="2017-11" db="EMBL/GenBank/DDBJ databases">
        <title>Xanthomonas prunicola sp. nov., a novel pathogen that affects nectarine (Prunus persica var. nectarine) trees.</title>
        <authorList>
            <person name="Lopez M."/>
            <person name="Lopez-Soriano P."/>
            <person name="Garita-Cambronero J."/>
            <person name="Beltran C."/>
            <person name="Taghouti G."/>
            <person name="Portier P."/>
            <person name="Cubero J."/>
            <person name="Fischer-Le Saux M."/>
            <person name="Marco-Noales E."/>
        </authorList>
    </citation>
    <scope>NUCLEOTIDE SEQUENCE [LARGE SCALE GENOMIC DNA]</scope>
    <source>
        <strain evidence="1 3">CFBP8353</strain>
        <strain evidence="2 4">CFBP8354</strain>
    </source>
</reference>
<dbReference type="Proteomes" id="UP000233748">
    <property type="component" value="Unassembled WGS sequence"/>
</dbReference>
<evidence type="ECO:0000313" key="4">
    <source>
        <dbReference type="Proteomes" id="UP000233748"/>
    </source>
</evidence>
<keyword evidence="4" id="KW-1185">Reference proteome</keyword>
<evidence type="ECO:0008006" key="5">
    <source>
        <dbReference type="Google" id="ProtNLM"/>
    </source>
</evidence>
<comment type="caution">
    <text evidence="1">The sequence shown here is derived from an EMBL/GenBank/DDBJ whole genome shotgun (WGS) entry which is preliminary data.</text>
</comment>
<protein>
    <recommendedName>
        <fullName evidence="5">Lipoprotein</fullName>
    </recommendedName>
</protein>
<evidence type="ECO:0000313" key="1">
    <source>
        <dbReference type="EMBL" id="PKV13482.1"/>
    </source>
</evidence>
<evidence type="ECO:0000313" key="2">
    <source>
        <dbReference type="EMBL" id="PKV17757.1"/>
    </source>
</evidence>
<name>A0A2N3RLW8_9XANT</name>
<dbReference type="Proteomes" id="UP000233720">
    <property type="component" value="Unassembled WGS sequence"/>
</dbReference>
<gene>
    <name evidence="1" type="ORF">XpruCFBP8353_09810</name>
    <name evidence="2" type="ORF">XpruCFBP8354_09810</name>
</gene>
<dbReference type="AlphaFoldDB" id="A0A2N3RLW8"/>